<dbReference type="EMBL" id="FZOS01000028">
    <property type="protein sequence ID" value="SNS98266.1"/>
    <property type="molecule type" value="Genomic_DNA"/>
</dbReference>
<gene>
    <name evidence="2" type="ORF">SAMN06295912_12812</name>
</gene>
<keyword evidence="1" id="KW-0472">Membrane</keyword>
<accession>A0A239IWX6</accession>
<protein>
    <submittedName>
        <fullName evidence="2">Uncharacterized protein</fullName>
    </submittedName>
</protein>
<organism evidence="2 3">
    <name type="scientific">Edaphosphingomonas laterariae</name>
    <dbReference type="NCBI Taxonomy" id="861865"/>
    <lineage>
        <taxon>Bacteria</taxon>
        <taxon>Pseudomonadati</taxon>
        <taxon>Pseudomonadota</taxon>
        <taxon>Alphaproteobacteria</taxon>
        <taxon>Sphingomonadales</taxon>
        <taxon>Rhizorhabdaceae</taxon>
        <taxon>Edaphosphingomonas</taxon>
    </lineage>
</organism>
<evidence type="ECO:0000313" key="2">
    <source>
        <dbReference type="EMBL" id="SNS98266.1"/>
    </source>
</evidence>
<proteinExistence type="predicted"/>
<feature type="transmembrane region" description="Helical" evidence="1">
    <location>
        <begin position="61"/>
        <end position="79"/>
    </location>
</feature>
<feature type="transmembrane region" description="Helical" evidence="1">
    <location>
        <begin position="132"/>
        <end position="152"/>
    </location>
</feature>
<keyword evidence="1" id="KW-0812">Transmembrane</keyword>
<keyword evidence="3" id="KW-1185">Reference proteome</keyword>
<name>A0A239IWX6_9SPHN</name>
<reference evidence="3" key="1">
    <citation type="submission" date="2017-06" db="EMBL/GenBank/DDBJ databases">
        <authorList>
            <person name="Varghese N."/>
            <person name="Submissions S."/>
        </authorList>
    </citation>
    <scope>NUCLEOTIDE SEQUENCE [LARGE SCALE GENOMIC DNA]</scope>
    <source>
        <strain evidence="3">LNB2</strain>
    </source>
</reference>
<dbReference type="RefSeq" id="WP_218821456.1">
    <property type="nucleotide sequence ID" value="NZ_FZOS01000028.1"/>
</dbReference>
<sequence>MNRSEYVKSVFVALALIAIPFFFDALRLQHLPAPASAGGEIVQPTGLFIELWRFAVRQSWWIWLLSSASGYISFCWASSQRFKTVGLNSNLPWFPILLVAFLALAQSISGGAESAYVEAGNRMIEKEVQSPGLQARMLLIASYAVIFLLAAFSKEVEA</sequence>
<feature type="transmembrane region" description="Helical" evidence="1">
    <location>
        <begin position="91"/>
        <end position="112"/>
    </location>
</feature>
<keyword evidence="1" id="KW-1133">Transmembrane helix</keyword>
<dbReference type="AlphaFoldDB" id="A0A239IWX6"/>
<evidence type="ECO:0000256" key="1">
    <source>
        <dbReference type="SAM" id="Phobius"/>
    </source>
</evidence>
<dbReference type="Proteomes" id="UP000198281">
    <property type="component" value="Unassembled WGS sequence"/>
</dbReference>
<evidence type="ECO:0000313" key="3">
    <source>
        <dbReference type="Proteomes" id="UP000198281"/>
    </source>
</evidence>